<sequence length="154" mass="18000">MIGNIMPSLLNAFKSQKYMTSFEAEIAQADLKFQCIAWRELIQVNISKPGQMLFTVLVNRAIICLIDEIYKGNIQPFASIDEAIRCAAIELAQPFRGRFNFRARYYFWMMSWSANFFWNLPFMKNKQWAIAGKVTNMKIGKMRNEVIRIIRANL</sequence>
<keyword evidence="2" id="KW-1185">Reference proteome</keyword>
<dbReference type="EMBL" id="PVWJ01000137">
    <property type="protein sequence ID" value="PSB01022.1"/>
    <property type="molecule type" value="Genomic_DNA"/>
</dbReference>
<evidence type="ECO:0000313" key="1">
    <source>
        <dbReference type="EMBL" id="PSB01022.1"/>
    </source>
</evidence>
<protein>
    <submittedName>
        <fullName evidence="1">Uncharacterized protein</fullName>
    </submittedName>
</protein>
<dbReference type="Proteomes" id="UP000238762">
    <property type="component" value="Unassembled WGS sequence"/>
</dbReference>
<reference evidence="1 2" key="1">
    <citation type="submission" date="2018-02" db="EMBL/GenBank/DDBJ databases">
        <authorList>
            <person name="Cohen D.B."/>
            <person name="Kent A.D."/>
        </authorList>
    </citation>
    <scope>NUCLEOTIDE SEQUENCE [LARGE SCALE GENOMIC DNA]</scope>
    <source>
        <strain evidence="1 2">CCAP 1448/3</strain>
    </source>
</reference>
<dbReference type="RefSeq" id="WP_106290842.1">
    <property type="nucleotide sequence ID" value="NZ_CAWNTC010000171.1"/>
</dbReference>
<proteinExistence type="predicted"/>
<name>A0A2T1BYE7_9CYAN</name>
<comment type="caution">
    <text evidence="1">The sequence shown here is derived from an EMBL/GenBank/DDBJ whole genome shotgun (WGS) entry which is preliminary data.</text>
</comment>
<accession>A0A2T1BYE7</accession>
<gene>
    <name evidence="1" type="ORF">C7B64_20455</name>
</gene>
<organism evidence="1 2">
    <name type="scientific">Merismopedia glauca CCAP 1448/3</name>
    <dbReference type="NCBI Taxonomy" id="1296344"/>
    <lineage>
        <taxon>Bacteria</taxon>
        <taxon>Bacillati</taxon>
        <taxon>Cyanobacteriota</taxon>
        <taxon>Cyanophyceae</taxon>
        <taxon>Synechococcales</taxon>
        <taxon>Merismopediaceae</taxon>
        <taxon>Merismopedia</taxon>
    </lineage>
</organism>
<reference evidence="1 2" key="2">
    <citation type="submission" date="2018-03" db="EMBL/GenBank/DDBJ databases">
        <title>The ancient ancestry and fast evolution of plastids.</title>
        <authorList>
            <person name="Moore K.R."/>
            <person name="Magnabosco C."/>
            <person name="Momper L."/>
            <person name="Gold D.A."/>
            <person name="Bosak T."/>
            <person name="Fournier G.P."/>
        </authorList>
    </citation>
    <scope>NUCLEOTIDE SEQUENCE [LARGE SCALE GENOMIC DNA]</scope>
    <source>
        <strain evidence="1 2">CCAP 1448/3</strain>
    </source>
</reference>
<dbReference type="AlphaFoldDB" id="A0A2T1BYE7"/>
<evidence type="ECO:0000313" key="2">
    <source>
        <dbReference type="Proteomes" id="UP000238762"/>
    </source>
</evidence>